<comment type="caution">
    <text evidence="1">The sequence shown here is derived from an EMBL/GenBank/DDBJ whole genome shotgun (WGS) entry which is preliminary data.</text>
</comment>
<sequence length="116" mass="11751">MATNQRYSHNKHIALTATKAVESGAPVKIGQYVGVAQTKAAIGEKVTIWLNGSYDVPVTGVTTEGAIVYIKASDNSLSVTAAGSFPFGVANAAKTATLGPVEVAPFGKITDTAAGA</sequence>
<dbReference type="InterPro" id="IPR011231">
    <property type="entry name" value="Phage_VT1-Sakai_H0018"/>
</dbReference>
<dbReference type="Proteomes" id="UP001595773">
    <property type="component" value="Unassembled WGS sequence"/>
</dbReference>
<evidence type="ECO:0000313" key="1">
    <source>
        <dbReference type="EMBL" id="MFC4264552.1"/>
    </source>
</evidence>
<dbReference type="RefSeq" id="WP_230067726.1">
    <property type="nucleotide sequence ID" value="NZ_BAABLL010000001.1"/>
</dbReference>
<dbReference type="Pfam" id="PF09956">
    <property type="entry name" value="Phage_cement_2"/>
    <property type="match status" value="1"/>
</dbReference>
<accession>A0ABV8QWL2</accession>
<gene>
    <name evidence="1" type="ORF">ACFOW9_02940</name>
</gene>
<name>A0ABV8QWL2_9MICC</name>
<proteinExistence type="predicted"/>
<evidence type="ECO:0000313" key="2">
    <source>
        <dbReference type="Proteomes" id="UP001595773"/>
    </source>
</evidence>
<organism evidence="1 2">
    <name type="scientific">Arthrobacter cryoconiti</name>
    <dbReference type="NCBI Taxonomy" id="748907"/>
    <lineage>
        <taxon>Bacteria</taxon>
        <taxon>Bacillati</taxon>
        <taxon>Actinomycetota</taxon>
        <taxon>Actinomycetes</taxon>
        <taxon>Micrococcales</taxon>
        <taxon>Micrococcaceae</taxon>
        <taxon>Arthrobacter</taxon>
    </lineage>
</organism>
<reference evidence="2" key="1">
    <citation type="journal article" date="2019" name="Int. J. Syst. Evol. Microbiol.">
        <title>The Global Catalogue of Microorganisms (GCM) 10K type strain sequencing project: providing services to taxonomists for standard genome sequencing and annotation.</title>
        <authorList>
            <consortium name="The Broad Institute Genomics Platform"/>
            <consortium name="The Broad Institute Genome Sequencing Center for Infectious Disease"/>
            <person name="Wu L."/>
            <person name="Ma J."/>
        </authorList>
    </citation>
    <scope>NUCLEOTIDE SEQUENCE [LARGE SCALE GENOMIC DNA]</scope>
    <source>
        <strain evidence="2">CGMCC 1.10698</strain>
    </source>
</reference>
<keyword evidence="2" id="KW-1185">Reference proteome</keyword>
<dbReference type="EMBL" id="JBHSCQ010000004">
    <property type="protein sequence ID" value="MFC4264552.1"/>
    <property type="molecule type" value="Genomic_DNA"/>
</dbReference>
<protein>
    <submittedName>
        <fullName evidence="1">DUF2190 family protein</fullName>
    </submittedName>
</protein>